<evidence type="ECO:0000313" key="3">
    <source>
        <dbReference type="EMBL" id="RIB24532.1"/>
    </source>
</evidence>
<dbReference type="PANTHER" id="PTHR36424">
    <property type="entry name" value="PHEROMONE-REGULATED MEMBRANE PROTEIN 6"/>
    <property type="match status" value="1"/>
</dbReference>
<dbReference type="Proteomes" id="UP000266673">
    <property type="component" value="Unassembled WGS sequence"/>
</dbReference>
<feature type="region of interest" description="Disordered" evidence="1">
    <location>
        <begin position="433"/>
        <end position="456"/>
    </location>
</feature>
<dbReference type="PANTHER" id="PTHR36424:SF1">
    <property type="entry name" value="LOW AFFINITY K(+) TRANSPORTER 1-RELATED"/>
    <property type="match status" value="1"/>
</dbReference>
<dbReference type="Pfam" id="PF16944">
    <property type="entry name" value="KCH"/>
    <property type="match status" value="1"/>
</dbReference>
<dbReference type="GO" id="GO:0005886">
    <property type="term" value="C:plasma membrane"/>
    <property type="evidence" value="ECO:0007669"/>
    <property type="project" value="InterPro"/>
</dbReference>
<keyword evidence="2" id="KW-0472">Membrane</keyword>
<organism evidence="3 4">
    <name type="scientific">Gigaspora rosea</name>
    <dbReference type="NCBI Taxonomy" id="44941"/>
    <lineage>
        <taxon>Eukaryota</taxon>
        <taxon>Fungi</taxon>
        <taxon>Fungi incertae sedis</taxon>
        <taxon>Mucoromycota</taxon>
        <taxon>Glomeromycotina</taxon>
        <taxon>Glomeromycetes</taxon>
        <taxon>Diversisporales</taxon>
        <taxon>Gigasporaceae</taxon>
        <taxon>Gigaspora</taxon>
    </lineage>
</organism>
<dbReference type="GO" id="GO:0015079">
    <property type="term" value="F:potassium ion transmembrane transporter activity"/>
    <property type="evidence" value="ECO:0007669"/>
    <property type="project" value="InterPro"/>
</dbReference>
<proteinExistence type="predicted"/>
<reference evidence="3 4" key="1">
    <citation type="submission" date="2018-06" db="EMBL/GenBank/DDBJ databases">
        <title>Comparative genomics reveals the genomic features of Rhizophagus irregularis, R. cerebriforme, R. diaphanum and Gigaspora rosea, and their symbiotic lifestyle signature.</title>
        <authorList>
            <person name="Morin E."/>
            <person name="San Clemente H."/>
            <person name="Chen E.C.H."/>
            <person name="De La Providencia I."/>
            <person name="Hainaut M."/>
            <person name="Kuo A."/>
            <person name="Kohler A."/>
            <person name="Murat C."/>
            <person name="Tang N."/>
            <person name="Roy S."/>
            <person name="Loubradou J."/>
            <person name="Henrissat B."/>
            <person name="Grigoriev I.V."/>
            <person name="Corradi N."/>
            <person name="Roux C."/>
            <person name="Martin F.M."/>
        </authorList>
    </citation>
    <scope>NUCLEOTIDE SEQUENCE [LARGE SCALE GENOMIC DNA]</scope>
    <source>
        <strain evidence="3 4">DAOM 194757</strain>
    </source>
</reference>
<evidence type="ECO:0000256" key="2">
    <source>
        <dbReference type="SAM" id="Phobius"/>
    </source>
</evidence>
<feature type="compositionally biased region" description="Polar residues" evidence="1">
    <location>
        <begin position="434"/>
        <end position="455"/>
    </location>
</feature>
<feature type="region of interest" description="Disordered" evidence="1">
    <location>
        <begin position="551"/>
        <end position="571"/>
    </location>
</feature>
<dbReference type="InterPro" id="IPR031606">
    <property type="entry name" value="Kch1/2"/>
</dbReference>
<name>A0A397VRV4_9GLOM</name>
<dbReference type="STRING" id="44941.A0A397VRV4"/>
<keyword evidence="2" id="KW-1133">Transmembrane helix</keyword>
<comment type="caution">
    <text evidence="3">The sequence shown here is derived from an EMBL/GenBank/DDBJ whole genome shotgun (WGS) entry which is preliminary data.</text>
</comment>
<sequence>MVKWKKERDLKVVKDFKYAFVDIEEFEKHDCLSKMRYSVVFFIVLKAVLVYIADLYSMTALLLNDTWTSVKPAISFSISKWIFVGSIIMSFILLFLEMRKARTIVKSDDISFSFTNKIAYRYYTLTSYAHWCFFQEIQDREKIFPDKVAFHVFFEFKGYKRLLLCDGPRQVINAITVFTILRDKKFSRHLSDYGTVTTRTSIAIMSFTVAVFAISVTILFCSFLVYLPLLCKIRGNLKEYCCHIIDKRVGQLLEKQRKARIADANKKGQHQGPQPTIPTLGDDNYLPQYNDQQPKSAFNVSEYPPDKLNYNNATVADQQGYYVQNPNIYQQQRDSTGVNSSRDSSSAPVFQNYNSSRRESISSATGPIYNERSNSPGFNPRQERSNSPGFNPRQYPAPISPPLIRQVNQPPYMQQSSQQQIYQQRTPRIHNVAGPQSSMSSPIIRPQQPTSTPDSYYQGASAPIPTIPNVSGQYNQGASAPIPNLSGQYNQGVSAPIPNVPGHYNQGVSAPIPNASGQYNYDPSLDYYNNRPNMAYGQAYLPEDDDEISQNNMYSPQDQANFRRYDNYSNA</sequence>
<feature type="region of interest" description="Disordered" evidence="1">
    <location>
        <begin position="262"/>
        <end position="288"/>
    </location>
</feature>
<feature type="compositionally biased region" description="Basic and acidic residues" evidence="1">
    <location>
        <begin position="561"/>
        <end position="571"/>
    </location>
</feature>
<feature type="transmembrane region" description="Helical" evidence="2">
    <location>
        <begin position="37"/>
        <end position="58"/>
    </location>
</feature>
<gene>
    <name evidence="3" type="ORF">C2G38_1997812</name>
</gene>
<feature type="transmembrane region" description="Helical" evidence="2">
    <location>
        <begin position="78"/>
        <end position="96"/>
    </location>
</feature>
<protein>
    <submittedName>
        <fullName evidence="3">Uncharacterized protein</fullName>
    </submittedName>
</protein>
<dbReference type="OrthoDB" id="2368970at2759"/>
<dbReference type="AlphaFoldDB" id="A0A397VRV4"/>
<evidence type="ECO:0000256" key="1">
    <source>
        <dbReference type="SAM" id="MobiDB-lite"/>
    </source>
</evidence>
<feature type="compositionally biased region" description="Polar residues" evidence="1">
    <location>
        <begin position="551"/>
        <end position="560"/>
    </location>
</feature>
<accession>A0A397VRV4</accession>
<keyword evidence="2" id="KW-0812">Transmembrane</keyword>
<dbReference type="EMBL" id="QKWP01000213">
    <property type="protein sequence ID" value="RIB24532.1"/>
    <property type="molecule type" value="Genomic_DNA"/>
</dbReference>
<evidence type="ECO:0000313" key="4">
    <source>
        <dbReference type="Proteomes" id="UP000266673"/>
    </source>
</evidence>
<feature type="transmembrane region" description="Helical" evidence="2">
    <location>
        <begin position="207"/>
        <end position="229"/>
    </location>
</feature>
<feature type="region of interest" description="Disordered" evidence="1">
    <location>
        <begin position="331"/>
        <end position="399"/>
    </location>
</feature>
<keyword evidence="4" id="KW-1185">Reference proteome</keyword>
<feature type="compositionally biased region" description="Polar residues" evidence="1">
    <location>
        <begin position="331"/>
        <end position="377"/>
    </location>
</feature>